<dbReference type="VEuPathDB" id="FungiDB:VP01_2301g7"/>
<keyword evidence="1" id="KW-0472">Membrane</keyword>
<keyword evidence="1" id="KW-1133">Transmembrane helix</keyword>
<accession>A0A0L6V827</accession>
<dbReference type="InterPro" id="IPR018289">
    <property type="entry name" value="MULE_transposase_dom"/>
</dbReference>
<keyword evidence="4" id="KW-1185">Reference proteome</keyword>
<gene>
    <name evidence="3" type="ORF">VP01_2301g7</name>
</gene>
<reference evidence="3 4" key="1">
    <citation type="submission" date="2015-08" db="EMBL/GenBank/DDBJ databases">
        <title>Next Generation Sequencing and Analysis of the Genome of Puccinia sorghi L Schw, the Causal Agent of Maize Common Rust.</title>
        <authorList>
            <person name="Rochi L."/>
            <person name="Burguener G."/>
            <person name="Darino M."/>
            <person name="Turjanski A."/>
            <person name="Kreff E."/>
            <person name="Dieguez M.J."/>
            <person name="Sacco F."/>
        </authorList>
    </citation>
    <scope>NUCLEOTIDE SEQUENCE [LARGE SCALE GENOMIC DNA]</scope>
    <source>
        <strain evidence="3 4">RO10H11247</strain>
    </source>
</reference>
<dbReference type="OrthoDB" id="1421156at2759"/>
<evidence type="ECO:0000313" key="4">
    <source>
        <dbReference type="Proteomes" id="UP000037035"/>
    </source>
</evidence>
<name>A0A0L6V827_9BASI</name>
<dbReference type="EMBL" id="LAVV01007172">
    <property type="protein sequence ID" value="KNZ56854.1"/>
    <property type="molecule type" value="Genomic_DNA"/>
</dbReference>
<protein>
    <recommendedName>
        <fullName evidence="2">MULE transposase domain-containing protein</fullName>
    </recommendedName>
</protein>
<dbReference type="AlphaFoldDB" id="A0A0L6V827"/>
<feature type="domain" description="MULE transposase" evidence="2">
    <location>
        <begin position="53"/>
        <end position="104"/>
    </location>
</feature>
<evidence type="ECO:0000256" key="1">
    <source>
        <dbReference type="SAM" id="Phobius"/>
    </source>
</evidence>
<evidence type="ECO:0000313" key="3">
    <source>
        <dbReference type="EMBL" id="KNZ56854.1"/>
    </source>
</evidence>
<dbReference type="Pfam" id="PF10551">
    <property type="entry name" value="MULE"/>
    <property type="match status" value="1"/>
</dbReference>
<dbReference type="PANTHER" id="PTHR31569">
    <property type="entry name" value="SWIM-TYPE DOMAIN-CONTAINING PROTEIN"/>
    <property type="match status" value="1"/>
</dbReference>
<dbReference type="STRING" id="27349.A0A0L6V827"/>
<organism evidence="3 4">
    <name type="scientific">Puccinia sorghi</name>
    <dbReference type="NCBI Taxonomy" id="27349"/>
    <lineage>
        <taxon>Eukaryota</taxon>
        <taxon>Fungi</taxon>
        <taxon>Dikarya</taxon>
        <taxon>Basidiomycota</taxon>
        <taxon>Pucciniomycotina</taxon>
        <taxon>Pucciniomycetes</taxon>
        <taxon>Pucciniales</taxon>
        <taxon>Pucciniaceae</taxon>
        <taxon>Puccinia</taxon>
    </lineage>
</organism>
<dbReference type="InterPro" id="IPR052579">
    <property type="entry name" value="Zinc_finger_SWIM"/>
</dbReference>
<dbReference type="PANTHER" id="PTHR31569:SF4">
    <property type="entry name" value="SWIM-TYPE DOMAIN-CONTAINING PROTEIN"/>
    <property type="match status" value="1"/>
</dbReference>
<dbReference type="Proteomes" id="UP000037035">
    <property type="component" value="Unassembled WGS sequence"/>
</dbReference>
<feature type="transmembrane region" description="Helical" evidence="1">
    <location>
        <begin position="14"/>
        <end position="34"/>
    </location>
</feature>
<evidence type="ECO:0000259" key="2">
    <source>
        <dbReference type="Pfam" id="PF10551"/>
    </source>
</evidence>
<keyword evidence="1" id="KW-0812">Transmembrane</keyword>
<comment type="caution">
    <text evidence="3">The sequence shown here is derived from an EMBL/GenBank/DDBJ whole genome shotgun (WGS) entry which is preliminary data.</text>
</comment>
<proteinExistence type="predicted"/>
<sequence>MLCVAHNWQSRRNWFWYVAFGVPGQFIRVSVLIWDPFIFLKSTIIQQKTINSSFVSVYLQQRRSISLGFPKVFITDCKTALHNTLTNVFTESKAHLCAWNIMKNFKKQFPLGDSKACEQFMKLWNSMTHSKTVESFKERLSELKHFLSKSPAVLEYLKISILPVKEHFVITWASHFPHLRNLNTSCVEAGHAFIEIFISNSSRKLSSVWKFLCHAVDHKISHIHEGIHKGSLKKLTNIPCSFFFPKNFPRVQYSNHRINSRSWRRRI</sequence>